<evidence type="ECO:0000313" key="6">
    <source>
        <dbReference type="EMBL" id="MCQ6962730.1"/>
    </source>
</evidence>
<keyword evidence="3 5" id="KW-0472">Membrane</keyword>
<keyword evidence="5" id="KW-1133">Transmembrane helix</keyword>
<dbReference type="InterPro" id="IPR014472">
    <property type="entry name" value="CHOPT"/>
</dbReference>
<dbReference type="EMBL" id="JTEO01000004">
    <property type="protein sequence ID" value="MCQ6962730.1"/>
    <property type="molecule type" value="Genomic_DNA"/>
</dbReference>
<feature type="transmembrane region" description="Helical" evidence="5">
    <location>
        <begin position="157"/>
        <end position="173"/>
    </location>
</feature>
<feature type="transmembrane region" description="Helical" evidence="5">
    <location>
        <begin position="31"/>
        <end position="49"/>
    </location>
</feature>
<dbReference type="Pfam" id="PF01066">
    <property type="entry name" value="CDP-OH_P_transf"/>
    <property type="match status" value="1"/>
</dbReference>
<feature type="transmembrane region" description="Helical" evidence="5">
    <location>
        <begin position="118"/>
        <end position="136"/>
    </location>
</feature>
<keyword evidence="2 4" id="KW-0808">Transferase</keyword>
<evidence type="ECO:0000256" key="1">
    <source>
        <dbReference type="ARBA" id="ARBA00004370"/>
    </source>
</evidence>
<reference evidence="6 7" key="1">
    <citation type="journal article" date="2011" name="Appl. Environ. Microbiol.">
        <title>Methanogenic archaea isolated from Taiwan's Chelungpu fault.</title>
        <authorList>
            <person name="Wu S.Y."/>
            <person name="Lai M.C."/>
        </authorList>
    </citation>
    <scope>NUCLEOTIDE SEQUENCE [LARGE SCALE GENOMIC DNA]</scope>
    <source>
        <strain evidence="6 7">St545Mb</strain>
    </source>
</reference>
<comment type="caution">
    <text evidence="6">The sequence shown here is derived from an EMBL/GenBank/DDBJ whole genome shotgun (WGS) entry which is preliminary data.</text>
</comment>
<gene>
    <name evidence="6" type="ORF">PV02_06370</name>
</gene>
<name>A0AAE3HA27_9EURY</name>
<dbReference type="GO" id="GO:0016780">
    <property type="term" value="F:phosphotransferase activity, for other substituted phosphate groups"/>
    <property type="evidence" value="ECO:0007669"/>
    <property type="project" value="InterPro"/>
</dbReference>
<dbReference type="PROSITE" id="PS00379">
    <property type="entry name" value="CDP_ALCOHOL_P_TRANSF"/>
    <property type="match status" value="1"/>
</dbReference>
<comment type="similarity">
    <text evidence="4">Belongs to the CDP-alcohol phosphatidyltransferase class-I family.</text>
</comment>
<dbReference type="Proteomes" id="UP001206983">
    <property type="component" value="Unassembled WGS sequence"/>
</dbReference>
<accession>A0AAE3HA27</accession>
<sequence length="217" mass="23262">MTSNALRPLALKYLEPMARAAADAGLSPNSVSILSLLFAAISGLLFYYSGRDPESGPLLVLAAGTLVALNSLLDAMDGVMARYMGVSSPKGDFLDHVIDRYADSFIICGIFFGGHVQWQIGVITIVGVLITSYLGTQAQALNLGRYYGGIIGRADRLILIMLATLVYALYPAPVHGLSILGWIILVIGVGSHITAFQRIFYIWKQLNAPVSDAGQKD</sequence>
<keyword evidence="7" id="KW-1185">Reference proteome</keyword>
<evidence type="ECO:0000256" key="3">
    <source>
        <dbReference type="ARBA" id="ARBA00023136"/>
    </source>
</evidence>
<feature type="transmembrane region" description="Helical" evidence="5">
    <location>
        <begin position="55"/>
        <end position="73"/>
    </location>
</feature>
<dbReference type="InterPro" id="IPR048254">
    <property type="entry name" value="CDP_ALCOHOL_P_TRANSF_CS"/>
</dbReference>
<evidence type="ECO:0000256" key="2">
    <source>
        <dbReference type="ARBA" id="ARBA00022679"/>
    </source>
</evidence>
<dbReference type="GO" id="GO:0016020">
    <property type="term" value="C:membrane"/>
    <property type="evidence" value="ECO:0007669"/>
    <property type="project" value="UniProtKB-SubCell"/>
</dbReference>
<proteinExistence type="inferred from homology"/>
<dbReference type="GO" id="GO:0008654">
    <property type="term" value="P:phospholipid biosynthetic process"/>
    <property type="evidence" value="ECO:0007669"/>
    <property type="project" value="InterPro"/>
</dbReference>
<dbReference type="PANTHER" id="PTHR10414:SF37">
    <property type="entry name" value="BB IN A BOXCAR, ISOFORM C"/>
    <property type="match status" value="1"/>
</dbReference>
<dbReference type="AlphaFoldDB" id="A0AAE3HA27"/>
<keyword evidence="5" id="KW-0812">Transmembrane</keyword>
<dbReference type="InterPro" id="IPR043130">
    <property type="entry name" value="CDP-OH_PTrfase_TM_dom"/>
</dbReference>
<comment type="subcellular location">
    <subcellularLocation>
        <location evidence="1">Membrane</location>
    </subcellularLocation>
</comment>
<evidence type="ECO:0000256" key="5">
    <source>
        <dbReference type="SAM" id="Phobius"/>
    </source>
</evidence>
<dbReference type="InterPro" id="IPR000462">
    <property type="entry name" value="CDP-OH_P_trans"/>
</dbReference>
<dbReference type="RefSeq" id="WP_256622556.1">
    <property type="nucleotide sequence ID" value="NZ_JTEO01000004.1"/>
</dbReference>
<feature type="transmembrane region" description="Helical" evidence="5">
    <location>
        <begin position="179"/>
        <end position="196"/>
    </location>
</feature>
<evidence type="ECO:0000313" key="7">
    <source>
        <dbReference type="Proteomes" id="UP001206983"/>
    </source>
</evidence>
<dbReference type="PANTHER" id="PTHR10414">
    <property type="entry name" value="ETHANOLAMINEPHOSPHOTRANSFERASE"/>
    <property type="match status" value="1"/>
</dbReference>
<evidence type="ECO:0000256" key="4">
    <source>
        <dbReference type="RuleBase" id="RU003750"/>
    </source>
</evidence>
<organism evidence="6 7">
    <name type="scientific">Methanolobus chelungpuianus</name>
    <dbReference type="NCBI Taxonomy" id="502115"/>
    <lineage>
        <taxon>Archaea</taxon>
        <taxon>Methanobacteriati</taxon>
        <taxon>Methanobacteriota</taxon>
        <taxon>Stenosarchaea group</taxon>
        <taxon>Methanomicrobia</taxon>
        <taxon>Methanosarcinales</taxon>
        <taxon>Methanosarcinaceae</taxon>
        <taxon>Methanolobus</taxon>
    </lineage>
</organism>
<dbReference type="Gene3D" id="1.20.120.1760">
    <property type="match status" value="1"/>
</dbReference>
<protein>
    <submittedName>
        <fullName evidence="6">CDP-diacylglycerol--glycerol-3-phosphate 3-phosphatidyltransferase</fullName>
    </submittedName>
</protein>